<dbReference type="EMBL" id="AE009950">
    <property type="protein sequence ID" value="AAL80998.1"/>
    <property type="molecule type" value="Genomic_DNA"/>
</dbReference>
<dbReference type="PANTHER" id="PTHR10443:SF12">
    <property type="entry name" value="DIPEPTIDASE"/>
    <property type="match status" value="1"/>
</dbReference>
<organism evidence="1 2">
    <name type="scientific">Pyrococcus furiosus (strain ATCC 43587 / DSM 3638 / JCM 8422 / Vc1)</name>
    <dbReference type="NCBI Taxonomy" id="186497"/>
    <lineage>
        <taxon>Archaea</taxon>
        <taxon>Methanobacteriati</taxon>
        <taxon>Methanobacteriota</taxon>
        <taxon>Thermococci</taxon>
        <taxon>Thermococcales</taxon>
        <taxon>Thermococcaceae</taxon>
        <taxon>Pyrococcus</taxon>
    </lineage>
</organism>
<protein>
    <submittedName>
        <fullName evidence="1">Membrane dipeptidase</fullName>
    </submittedName>
</protein>
<accession>Q8U2G1</accession>
<dbReference type="Gene3D" id="3.20.20.140">
    <property type="entry name" value="Metal-dependent hydrolases"/>
    <property type="match status" value="1"/>
</dbReference>
<name>Q8U2G1_PYRFU</name>
<dbReference type="KEGG" id="pfu:PF0874"/>
<dbReference type="MEROPS" id="M19.007"/>
<dbReference type="SUPFAM" id="SSF51556">
    <property type="entry name" value="Metallo-dependent hydrolases"/>
    <property type="match status" value="1"/>
</dbReference>
<dbReference type="PANTHER" id="PTHR10443">
    <property type="entry name" value="MICROSOMAL DIPEPTIDASE"/>
    <property type="match status" value="1"/>
</dbReference>
<dbReference type="HOGENOM" id="CLU_031404_2_1_2"/>
<dbReference type="PaxDb" id="186497-PF0874"/>
<dbReference type="GO" id="GO:0070573">
    <property type="term" value="F:metallodipeptidase activity"/>
    <property type="evidence" value="ECO:0007669"/>
    <property type="project" value="InterPro"/>
</dbReference>
<dbReference type="InterPro" id="IPR032466">
    <property type="entry name" value="Metal_Hydrolase"/>
</dbReference>
<sequence>MHANVVFPLPGGPVIRYTLPGISPPSISSSSPLTPVGILSATVLIVFPPCVHKSFYVLRNKTLLVNNMSIGVFDAHSDLPTYIYEERKNGKTRVLEEKFDEFFTGISARVMSIWSKPDKRPIILRYSLEAINRLYSDVAESQRFEIVRSIKEMEEAIKNDKVALWLGLEGGEPIESLDILEIFYSLGLRVLTLTWSLRNQIGDGVFERTNGGITNFGAEVIGKCEELGILIDVSHLNEAGFWDVLDITGFPVIASHSNAKSLCDNPRNLTDEQIKAIAERDGVVGITAVAAFVDKDNPTLEKFIAHVEHVVDLVGYKHVGFGFDFVYYLPEWSGKSVVGLENERRIPDLIERLKENFSEKEVKAIAFDNFKRVFDRVVG</sequence>
<dbReference type="PROSITE" id="PS51365">
    <property type="entry name" value="RENAL_DIPEPTIDASE_2"/>
    <property type="match status" value="1"/>
</dbReference>
<dbReference type="eggNOG" id="arCOG04083">
    <property type="taxonomic scope" value="Archaea"/>
</dbReference>
<gene>
    <name evidence="1" type="ordered locus">PF0874</name>
</gene>
<dbReference type="PhylomeDB" id="Q8U2G1"/>
<evidence type="ECO:0000313" key="2">
    <source>
        <dbReference type="Proteomes" id="UP000001013"/>
    </source>
</evidence>
<dbReference type="PATRIC" id="fig|186497.12.peg.925"/>
<dbReference type="Proteomes" id="UP000001013">
    <property type="component" value="Chromosome"/>
</dbReference>
<dbReference type="InterPro" id="IPR008257">
    <property type="entry name" value="Pept_M19"/>
</dbReference>
<dbReference type="AlphaFoldDB" id="Q8U2G1"/>
<keyword evidence="2" id="KW-1185">Reference proteome</keyword>
<dbReference type="GO" id="GO:0006508">
    <property type="term" value="P:proteolysis"/>
    <property type="evidence" value="ECO:0007669"/>
    <property type="project" value="InterPro"/>
</dbReference>
<dbReference type="STRING" id="186497.PF0874"/>
<dbReference type="Pfam" id="PF01244">
    <property type="entry name" value="Peptidase_M19"/>
    <property type="match status" value="1"/>
</dbReference>
<proteinExistence type="predicted"/>
<dbReference type="CDD" id="cd01301">
    <property type="entry name" value="rDP_like"/>
    <property type="match status" value="1"/>
</dbReference>
<evidence type="ECO:0000313" key="1">
    <source>
        <dbReference type="EMBL" id="AAL80998.1"/>
    </source>
</evidence>
<reference evidence="1 2" key="1">
    <citation type="journal article" date="1999" name="Genetics">
        <title>Divergence of the hyperthermophilic archaea Pyrococcus furiosus and P. horikoshii inferred from complete genomic sequences.</title>
        <authorList>
            <person name="Maeder D.L."/>
            <person name="Weiss R.B."/>
            <person name="Dunn D.M."/>
            <person name="Cherry J.L."/>
            <person name="Gonzalez J.M."/>
            <person name="DiRuggiero J."/>
            <person name="Robb F.T."/>
        </authorList>
    </citation>
    <scope>NUCLEOTIDE SEQUENCE [LARGE SCALE GENOMIC DNA]</scope>
    <source>
        <strain evidence="2">ATCC 43587 / DSM 3638 / JCM 8422 / Vc1</strain>
    </source>
</reference>